<dbReference type="PANTHER" id="PTHR11129:SF1">
    <property type="entry name" value="PROTEIN FARNESYLTRANSFERASE_GERANYLGERANYLTRANSFERASE TYPE-1 SUBUNIT ALPHA"/>
    <property type="match status" value="1"/>
</dbReference>
<dbReference type="PANTHER" id="PTHR11129">
    <property type="entry name" value="PROTEIN FARNESYLTRANSFERASE ALPHA SUBUNIT/RAB GERANYLGERANYL TRANSFERASE ALPHA SUBUNIT"/>
    <property type="match status" value="1"/>
</dbReference>
<evidence type="ECO:0000256" key="4">
    <source>
        <dbReference type="ARBA" id="ARBA00012702"/>
    </source>
</evidence>
<evidence type="ECO:0000256" key="11">
    <source>
        <dbReference type="ARBA" id="ARBA00042436"/>
    </source>
</evidence>
<evidence type="ECO:0000256" key="5">
    <source>
        <dbReference type="ARBA" id="ARBA00022602"/>
    </source>
</evidence>
<protein>
    <recommendedName>
        <fullName evidence="9">Protein farnesyltransferase/geranylgeranyltransferase type-1 subunit alpha</fullName>
        <ecNumber evidence="4">2.5.1.58</ecNumber>
        <ecNumber evidence="3">2.5.1.59</ecNumber>
    </recommendedName>
    <alternativeName>
        <fullName evidence="12">CAAX farnesyltransferase subunit alpha</fullName>
    </alternativeName>
    <alternativeName>
        <fullName evidence="11">FTase-alpha</fullName>
    </alternativeName>
    <alternativeName>
        <fullName evidence="10">Ras proteins prenyltransferase subunit alpha</fullName>
    </alternativeName>
    <alternativeName>
        <fullName evidence="13">Type I protein geranyl-geranyltransferase subunit alpha</fullName>
    </alternativeName>
</protein>
<keyword evidence="6 15" id="KW-0808">Transferase</keyword>
<evidence type="ECO:0000256" key="2">
    <source>
        <dbReference type="ARBA" id="ARBA00006734"/>
    </source>
</evidence>
<evidence type="ECO:0000256" key="13">
    <source>
        <dbReference type="ARBA" id="ARBA00043219"/>
    </source>
</evidence>
<proteinExistence type="evidence at transcript level"/>
<evidence type="ECO:0000256" key="7">
    <source>
        <dbReference type="ARBA" id="ARBA00022737"/>
    </source>
</evidence>
<dbReference type="EC" id="2.5.1.58" evidence="4"/>
<reference evidence="15" key="1">
    <citation type="journal article" date="2015" name="Insect Biochem. Mol. Biol.">
        <title>An insight into the sialome of the horse fly, Tabanus bromius.</title>
        <authorList>
            <person name="Ribeiro J.M."/>
            <person name="Kazimirova M."/>
            <person name="Takac P."/>
            <person name="Andersen J.F."/>
            <person name="Francischetti I.M."/>
        </authorList>
    </citation>
    <scope>NUCLEOTIDE SEQUENCE</scope>
</reference>
<dbReference type="EC" id="2.5.1.59" evidence="3"/>
<evidence type="ECO:0000256" key="6">
    <source>
        <dbReference type="ARBA" id="ARBA00022679"/>
    </source>
</evidence>
<dbReference type="GO" id="GO:0005965">
    <property type="term" value="C:protein farnesyltransferase complex"/>
    <property type="evidence" value="ECO:0007669"/>
    <property type="project" value="TreeGrafter"/>
</dbReference>
<comment type="similarity">
    <text evidence="2">Belongs to the protein prenyltransferase subunit alpha family.</text>
</comment>
<evidence type="ECO:0000256" key="8">
    <source>
        <dbReference type="ARBA" id="ARBA00022842"/>
    </source>
</evidence>
<dbReference type="GO" id="GO:0005953">
    <property type="term" value="C:CAAX-protein geranylgeranyltransferase complex"/>
    <property type="evidence" value="ECO:0007669"/>
    <property type="project" value="TreeGrafter"/>
</dbReference>
<name>A0A0K8TP67_TABBR</name>
<dbReference type="AlphaFoldDB" id="A0A0K8TP67"/>
<evidence type="ECO:0000256" key="9">
    <source>
        <dbReference type="ARBA" id="ARBA00040965"/>
    </source>
</evidence>
<dbReference type="InterPro" id="IPR002088">
    <property type="entry name" value="Prenyl_trans_a"/>
</dbReference>
<dbReference type="SUPFAM" id="SSF48439">
    <property type="entry name" value="Protein prenylyltransferase"/>
    <property type="match status" value="1"/>
</dbReference>
<evidence type="ECO:0000313" key="15">
    <source>
        <dbReference type="EMBL" id="JAI16139.1"/>
    </source>
</evidence>
<keyword evidence="8" id="KW-0460">Magnesium</keyword>
<organism evidence="15">
    <name type="scientific">Tabanus bromius</name>
    <name type="common">Band-eyed brown horse fly</name>
    <dbReference type="NCBI Taxonomy" id="304241"/>
    <lineage>
        <taxon>Eukaryota</taxon>
        <taxon>Metazoa</taxon>
        <taxon>Ecdysozoa</taxon>
        <taxon>Arthropoda</taxon>
        <taxon>Hexapoda</taxon>
        <taxon>Insecta</taxon>
        <taxon>Pterygota</taxon>
        <taxon>Neoptera</taxon>
        <taxon>Endopterygota</taxon>
        <taxon>Diptera</taxon>
        <taxon>Brachycera</taxon>
        <taxon>Tabanomorpha</taxon>
        <taxon>Tabanoidea</taxon>
        <taxon>Tabanidae</taxon>
        <taxon>Tabanus</taxon>
    </lineage>
</organism>
<evidence type="ECO:0000256" key="1">
    <source>
        <dbReference type="ARBA" id="ARBA00001946"/>
    </source>
</evidence>
<evidence type="ECO:0000256" key="12">
    <source>
        <dbReference type="ARBA" id="ARBA00043086"/>
    </source>
</evidence>
<accession>A0A0K8TP67</accession>
<comment type="cofactor">
    <cofactor evidence="1">
        <name>Mg(2+)</name>
        <dbReference type="ChEBI" id="CHEBI:18420"/>
    </cofactor>
</comment>
<dbReference type="Pfam" id="PF01239">
    <property type="entry name" value="PPTA"/>
    <property type="match status" value="4"/>
</dbReference>
<evidence type="ECO:0000256" key="14">
    <source>
        <dbReference type="SAM" id="MobiDB-lite"/>
    </source>
</evidence>
<dbReference type="EMBL" id="GDAI01001464">
    <property type="protein sequence ID" value="JAI16139.1"/>
    <property type="molecule type" value="mRNA"/>
</dbReference>
<sequence length="343" mass="41077">MSDGSSDEELSPDWIPYCRRKDWVDVTPLEQDDGENPVVVIAYSEKFKDVYDYLRAIIANEEKSERALELTKDALSLNTANYTVWQYRRDILKALNSDLSEELDYVERVIKDNPKNYQVWHHRRVIVEWMDDPSRELELTEAVLQMDAKNYHAWQHRQWAIKAYDLFDDELQYVDRLISEDLRNNSAWNQRYFVLNHFGFTTEVLQREVHYAMNRIRIVKNNESVWNFLRGLLKQGEKTLDQFPEVVEFVEELYNCGNRSPYLIAFLIDLYEEKSLRPEESNREDYSNKVFDLCKAMANEHDVIRKKYWEYLAERLKRRLTCMNNNDEQDNESNNGTEENMST</sequence>
<evidence type="ECO:0000256" key="10">
    <source>
        <dbReference type="ARBA" id="ARBA00041392"/>
    </source>
</evidence>
<keyword evidence="5" id="KW-0637">Prenyltransferase</keyword>
<evidence type="ECO:0000256" key="3">
    <source>
        <dbReference type="ARBA" id="ARBA00012700"/>
    </source>
</evidence>
<dbReference type="GO" id="GO:0004662">
    <property type="term" value="F:CAAX-protein geranylgeranyltransferase activity"/>
    <property type="evidence" value="ECO:0007669"/>
    <property type="project" value="UniProtKB-EC"/>
</dbReference>
<dbReference type="Gene3D" id="1.25.40.120">
    <property type="entry name" value="Protein prenylyltransferase"/>
    <property type="match status" value="1"/>
</dbReference>
<dbReference type="GO" id="GO:0004660">
    <property type="term" value="F:protein farnesyltransferase activity"/>
    <property type="evidence" value="ECO:0007669"/>
    <property type="project" value="UniProtKB-EC"/>
</dbReference>
<keyword evidence="7" id="KW-0677">Repeat</keyword>
<feature type="region of interest" description="Disordered" evidence="14">
    <location>
        <begin position="324"/>
        <end position="343"/>
    </location>
</feature>
<dbReference type="PROSITE" id="PS51147">
    <property type="entry name" value="PFTA"/>
    <property type="match status" value="5"/>
</dbReference>